<accession>A0A1T5P8M0</accession>
<dbReference type="EMBL" id="FUZZ01000004">
    <property type="protein sequence ID" value="SKD08957.1"/>
    <property type="molecule type" value="Genomic_DNA"/>
</dbReference>
<feature type="domain" description="NAD-dependent epimerase/dehydratase" evidence="1">
    <location>
        <begin position="3"/>
        <end position="223"/>
    </location>
</feature>
<dbReference type="AlphaFoldDB" id="A0A1T5P8M0"/>
<evidence type="ECO:0000313" key="3">
    <source>
        <dbReference type="Proteomes" id="UP000190166"/>
    </source>
</evidence>
<dbReference type="PANTHER" id="PTHR48079">
    <property type="entry name" value="PROTEIN YEEZ"/>
    <property type="match status" value="1"/>
</dbReference>
<dbReference type="InterPro" id="IPR036291">
    <property type="entry name" value="NAD(P)-bd_dom_sf"/>
</dbReference>
<organism evidence="2 3">
    <name type="scientific">Chitinophaga ginsengisegetis</name>
    <dbReference type="NCBI Taxonomy" id="393003"/>
    <lineage>
        <taxon>Bacteria</taxon>
        <taxon>Pseudomonadati</taxon>
        <taxon>Bacteroidota</taxon>
        <taxon>Chitinophagia</taxon>
        <taxon>Chitinophagales</taxon>
        <taxon>Chitinophagaceae</taxon>
        <taxon>Chitinophaga</taxon>
    </lineage>
</organism>
<dbReference type="RefSeq" id="WP_079472105.1">
    <property type="nucleotide sequence ID" value="NZ_FUZZ01000004.1"/>
</dbReference>
<dbReference type="STRING" id="393003.SAMN05660461_4834"/>
<dbReference type="Pfam" id="PF01370">
    <property type="entry name" value="Epimerase"/>
    <property type="match status" value="1"/>
</dbReference>
<evidence type="ECO:0000313" key="2">
    <source>
        <dbReference type="EMBL" id="SKD08957.1"/>
    </source>
</evidence>
<sequence length="326" mass="35550">MKIAITGASGYIGSVLVPLLLSEGHTLRLLTRKPLPEMTPEGICFVQGHLLEEPAIRRLVAGADAVIHLAAVISVDDRQDKTLFDINTSGTRLLAATAQQAGVKRFIHLSSVTAYNQAPYDQPMDESRDVVKTTRYGYDYSKAVSQAIALEYNGNGMEVIVLAPTAVMGPFDQQPSLIGKAVVSMYKGKIPALIPGGVDFIDVRDVAGAIVSALNRGTAGAVYLLSGEWVSLVSLNREIGRIKERPVTLPVVPLWLVFSMLPLVRMLAAISGGPPFYTRQSVYNLIYSNKKIDHAKATAELNFRPRPFTETLRDTIDWFRQTGAIK</sequence>
<dbReference type="InterPro" id="IPR051783">
    <property type="entry name" value="NAD(P)-dependent_oxidoreduct"/>
</dbReference>
<proteinExistence type="predicted"/>
<gene>
    <name evidence="2" type="ORF">SAMN05660461_4834</name>
</gene>
<reference evidence="2 3" key="1">
    <citation type="submission" date="2017-02" db="EMBL/GenBank/DDBJ databases">
        <authorList>
            <person name="Peterson S.W."/>
        </authorList>
    </citation>
    <scope>NUCLEOTIDE SEQUENCE [LARGE SCALE GENOMIC DNA]</scope>
    <source>
        <strain evidence="2 3">DSM 18108</strain>
    </source>
</reference>
<name>A0A1T5P8M0_9BACT</name>
<dbReference type="Proteomes" id="UP000190166">
    <property type="component" value="Unassembled WGS sequence"/>
</dbReference>
<dbReference type="InterPro" id="IPR001509">
    <property type="entry name" value="Epimerase_deHydtase"/>
</dbReference>
<keyword evidence="3" id="KW-1185">Reference proteome</keyword>
<dbReference type="GO" id="GO:0005737">
    <property type="term" value="C:cytoplasm"/>
    <property type="evidence" value="ECO:0007669"/>
    <property type="project" value="TreeGrafter"/>
</dbReference>
<evidence type="ECO:0000259" key="1">
    <source>
        <dbReference type="Pfam" id="PF01370"/>
    </source>
</evidence>
<dbReference type="PANTHER" id="PTHR48079:SF6">
    <property type="entry name" value="NAD(P)-BINDING DOMAIN-CONTAINING PROTEIN-RELATED"/>
    <property type="match status" value="1"/>
</dbReference>
<protein>
    <submittedName>
        <fullName evidence="2">Dihydroflavonol-4-reductase</fullName>
    </submittedName>
</protein>
<dbReference type="SUPFAM" id="SSF51735">
    <property type="entry name" value="NAD(P)-binding Rossmann-fold domains"/>
    <property type="match status" value="1"/>
</dbReference>
<dbReference type="GO" id="GO:0004029">
    <property type="term" value="F:aldehyde dehydrogenase (NAD+) activity"/>
    <property type="evidence" value="ECO:0007669"/>
    <property type="project" value="TreeGrafter"/>
</dbReference>
<dbReference type="Gene3D" id="3.40.50.720">
    <property type="entry name" value="NAD(P)-binding Rossmann-like Domain"/>
    <property type="match status" value="1"/>
</dbReference>